<comment type="caution">
    <text evidence="2">The sequence shown here is derived from an EMBL/GenBank/DDBJ whole genome shotgun (WGS) entry which is preliminary data.</text>
</comment>
<keyword evidence="3" id="KW-1185">Reference proteome</keyword>
<sequence>MTSSSSPVLSTEARYFAYKLGYISKFKIEREARKTEPRLHKLVGHCSLFDQARKYILEHNHQEDILDAEVVDELSLEDSDEDFEAEIEHIETVDIATLSTKHSAKPGDVVVVRATAIPSTHLDEDDLDWDDDLDSDSTATSDDDDNWSDSTDGEDDGHAQSDRKVADIYHTAKSKYLHRNDDLLLWSQQPQVLTPSQADSLLIEAFA</sequence>
<evidence type="ECO:0000313" key="3">
    <source>
        <dbReference type="Proteomes" id="UP001203852"/>
    </source>
</evidence>
<dbReference type="EMBL" id="MU404350">
    <property type="protein sequence ID" value="KAI1617708.1"/>
    <property type="molecule type" value="Genomic_DNA"/>
</dbReference>
<feature type="compositionally biased region" description="Acidic residues" evidence="1">
    <location>
        <begin position="123"/>
        <end position="155"/>
    </location>
</feature>
<feature type="region of interest" description="Disordered" evidence="1">
    <location>
        <begin position="123"/>
        <end position="164"/>
    </location>
</feature>
<name>A0AAN6IHJ5_9EURO</name>
<protein>
    <submittedName>
        <fullName evidence="2">Uncharacterized protein</fullName>
    </submittedName>
</protein>
<organism evidence="2 3">
    <name type="scientific">Exophiala viscosa</name>
    <dbReference type="NCBI Taxonomy" id="2486360"/>
    <lineage>
        <taxon>Eukaryota</taxon>
        <taxon>Fungi</taxon>
        <taxon>Dikarya</taxon>
        <taxon>Ascomycota</taxon>
        <taxon>Pezizomycotina</taxon>
        <taxon>Eurotiomycetes</taxon>
        <taxon>Chaetothyriomycetidae</taxon>
        <taxon>Chaetothyriales</taxon>
        <taxon>Herpotrichiellaceae</taxon>
        <taxon>Exophiala</taxon>
    </lineage>
</organism>
<reference evidence="2" key="1">
    <citation type="journal article" date="2022" name="bioRxiv">
        <title>Deciphering the potential niche of two novel black yeast fungi from a biological soil crust based on their genomes, phenotypes, and melanin regulation.</title>
        <authorList>
            <consortium name="DOE Joint Genome Institute"/>
            <person name="Carr E.C."/>
            <person name="Barton Q."/>
            <person name="Grambo S."/>
            <person name="Sullivan M."/>
            <person name="Renfro C.M."/>
            <person name="Kuo A."/>
            <person name="Pangilinan J."/>
            <person name="Lipzen A."/>
            <person name="Keymanesh K."/>
            <person name="Savage E."/>
            <person name="Barry K."/>
            <person name="Grigoriev I.V."/>
            <person name="Riekhof W.R."/>
            <person name="Harris S.S."/>
        </authorList>
    </citation>
    <scope>NUCLEOTIDE SEQUENCE</scope>
    <source>
        <strain evidence="2">JF 03-4F</strain>
    </source>
</reference>
<gene>
    <name evidence="2" type="ORF">EDD36DRAFT_459387</name>
</gene>
<accession>A0AAN6IHJ5</accession>
<proteinExistence type="predicted"/>
<dbReference type="Proteomes" id="UP001203852">
    <property type="component" value="Unassembled WGS sequence"/>
</dbReference>
<dbReference type="AlphaFoldDB" id="A0AAN6IHJ5"/>
<evidence type="ECO:0000313" key="2">
    <source>
        <dbReference type="EMBL" id="KAI1617708.1"/>
    </source>
</evidence>
<evidence type="ECO:0000256" key="1">
    <source>
        <dbReference type="SAM" id="MobiDB-lite"/>
    </source>
</evidence>